<organism evidence="5 6">
    <name type="scientific">Ganoderma sinense ZZ0214-1</name>
    <dbReference type="NCBI Taxonomy" id="1077348"/>
    <lineage>
        <taxon>Eukaryota</taxon>
        <taxon>Fungi</taxon>
        <taxon>Dikarya</taxon>
        <taxon>Basidiomycota</taxon>
        <taxon>Agaricomycotina</taxon>
        <taxon>Agaricomycetes</taxon>
        <taxon>Polyporales</taxon>
        <taxon>Polyporaceae</taxon>
        <taxon>Ganoderma</taxon>
    </lineage>
</organism>
<proteinExistence type="predicted"/>
<feature type="compositionally biased region" description="Low complexity" evidence="2">
    <location>
        <begin position="30"/>
        <end position="62"/>
    </location>
</feature>
<feature type="transmembrane region" description="Helical" evidence="3">
    <location>
        <begin position="141"/>
        <end position="166"/>
    </location>
</feature>
<feature type="region of interest" description="Disordered" evidence="2">
    <location>
        <begin position="207"/>
        <end position="260"/>
    </location>
</feature>
<sequence>MRSSWRIDCILALIIWIQLVWAAPAEHDTSSAISSTPPSTHISTSSIHSESRASVSSDVDASPTQSSHPVIPASPNDADGTTPTSTHHKTSSHSLVIPHTPTRTPYQSWPHPHTTASHAHPFMPSTPIPSSTRSSAHGQPVVAIVFEVLAGAAGLFIVLALARCLYSYKRTPARDRIGALLNRHRLEREMEEMERDRMARISRALEPYRWRPPPPPYQHAPEYDSVVNTDSSIDWGRPTQPVPSHSPPPRSPPPPPPLPP</sequence>
<dbReference type="EMBL" id="AYKW01000001">
    <property type="protein sequence ID" value="PIL37326.1"/>
    <property type="molecule type" value="Genomic_DNA"/>
</dbReference>
<protein>
    <recommendedName>
        <fullName evidence="7">Transporter</fullName>
    </recommendedName>
</protein>
<evidence type="ECO:0000256" key="4">
    <source>
        <dbReference type="SAM" id="SignalP"/>
    </source>
</evidence>
<keyword evidence="6" id="KW-1185">Reference proteome</keyword>
<keyword evidence="3" id="KW-1133">Transmembrane helix</keyword>
<name>A0A2G8SU72_9APHY</name>
<comment type="caution">
    <text evidence="5">The sequence shown here is derived from an EMBL/GenBank/DDBJ whole genome shotgun (WGS) entry which is preliminary data.</text>
</comment>
<feature type="region of interest" description="Disordered" evidence="2">
    <location>
        <begin position="29"/>
        <end position="135"/>
    </location>
</feature>
<evidence type="ECO:0000313" key="5">
    <source>
        <dbReference type="EMBL" id="PIL37326.1"/>
    </source>
</evidence>
<evidence type="ECO:0000313" key="6">
    <source>
        <dbReference type="Proteomes" id="UP000230002"/>
    </source>
</evidence>
<evidence type="ECO:0000256" key="2">
    <source>
        <dbReference type="SAM" id="MobiDB-lite"/>
    </source>
</evidence>
<feature type="compositionally biased region" description="Low complexity" evidence="2">
    <location>
        <begin position="110"/>
        <end position="121"/>
    </location>
</feature>
<feature type="chain" id="PRO_5013668112" description="Transporter" evidence="4">
    <location>
        <begin position="23"/>
        <end position="260"/>
    </location>
</feature>
<feature type="signal peptide" evidence="4">
    <location>
        <begin position="1"/>
        <end position="22"/>
    </location>
</feature>
<dbReference type="OrthoDB" id="2755611at2759"/>
<feature type="coiled-coil region" evidence="1">
    <location>
        <begin position="176"/>
        <end position="203"/>
    </location>
</feature>
<keyword evidence="3" id="KW-0812">Transmembrane</keyword>
<dbReference type="Proteomes" id="UP000230002">
    <property type="component" value="Unassembled WGS sequence"/>
</dbReference>
<evidence type="ECO:0000256" key="1">
    <source>
        <dbReference type="SAM" id="Coils"/>
    </source>
</evidence>
<feature type="compositionally biased region" description="Pro residues" evidence="2">
    <location>
        <begin position="240"/>
        <end position="260"/>
    </location>
</feature>
<gene>
    <name evidence="5" type="ORF">GSI_01019</name>
</gene>
<keyword evidence="3" id="KW-0472">Membrane</keyword>
<evidence type="ECO:0000256" key="3">
    <source>
        <dbReference type="SAM" id="Phobius"/>
    </source>
</evidence>
<accession>A0A2G8SU72</accession>
<keyword evidence="4" id="KW-0732">Signal</keyword>
<dbReference type="AlphaFoldDB" id="A0A2G8SU72"/>
<evidence type="ECO:0008006" key="7">
    <source>
        <dbReference type="Google" id="ProtNLM"/>
    </source>
</evidence>
<reference evidence="5 6" key="1">
    <citation type="journal article" date="2015" name="Sci. Rep.">
        <title>Chromosome-level genome map provides insights into diverse defense mechanisms in the medicinal fungus Ganoderma sinense.</title>
        <authorList>
            <person name="Zhu Y."/>
            <person name="Xu J."/>
            <person name="Sun C."/>
            <person name="Zhou S."/>
            <person name="Xu H."/>
            <person name="Nelson D.R."/>
            <person name="Qian J."/>
            <person name="Song J."/>
            <person name="Luo H."/>
            <person name="Xiang L."/>
            <person name="Li Y."/>
            <person name="Xu Z."/>
            <person name="Ji A."/>
            <person name="Wang L."/>
            <person name="Lu S."/>
            <person name="Hayward A."/>
            <person name="Sun W."/>
            <person name="Li X."/>
            <person name="Schwartz D.C."/>
            <person name="Wang Y."/>
            <person name="Chen S."/>
        </authorList>
    </citation>
    <scope>NUCLEOTIDE SEQUENCE [LARGE SCALE GENOMIC DNA]</scope>
    <source>
        <strain evidence="5 6">ZZ0214-1</strain>
    </source>
</reference>
<keyword evidence="1" id="KW-0175">Coiled coil</keyword>